<feature type="domain" description="4Fe-4S ferredoxin-type" evidence="3">
    <location>
        <begin position="91"/>
        <end position="121"/>
    </location>
</feature>
<gene>
    <name evidence="4" type="ORF">DM02DRAFT_90155</name>
</gene>
<dbReference type="InterPro" id="IPR017896">
    <property type="entry name" value="4Fe4S_Fe-S-bd"/>
</dbReference>
<proteinExistence type="predicted"/>
<name>A0A2V1DHW9_9PLEO</name>
<protein>
    <recommendedName>
        <fullName evidence="3">4Fe-4S ferredoxin-type domain-containing protein</fullName>
    </recommendedName>
</protein>
<reference evidence="4 5" key="1">
    <citation type="journal article" date="2018" name="Sci. Rep.">
        <title>Comparative genomics provides insights into the lifestyle and reveals functional heterogeneity of dark septate endophytic fungi.</title>
        <authorList>
            <person name="Knapp D.G."/>
            <person name="Nemeth J.B."/>
            <person name="Barry K."/>
            <person name="Hainaut M."/>
            <person name="Henrissat B."/>
            <person name="Johnson J."/>
            <person name="Kuo A."/>
            <person name="Lim J.H.P."/>
            <person name="Lipzen A."/>
            <person name="Nolan M."/>
            <person name="Ohm R.A."/>
            <person name="Tamas L."/>
            <person name="Grigoriev I.V."/>
            <person name="Spatafora J.W."/>
            <person name="Nagy L.G."/>
            <person name="Kovacs G.M."/>
        </authorList>
    </citation>
    <scope>NUCLEOTIDE SEQUENCE [LARGE SCALE GENOMIC DNA]</scope>
    <source>
        <strain evidence="4 5">DSE2036</strain>
    </source>
</reference>
<feature type="coiled-coil region" evidence="1">
    <location>
        <begin position="200"/>
        <end position="245"/>
    </location>
</feature>
<evidence type="ECO:0000256" key="1">
    <source>
        <dbReference type="SAM" id="Coils"/>
    </source>
</evidence>
<feature type="compositionally biased region" description="Polar residues" evidence="2">
    <location>
        <begin position="1"/>
        <end position="13"/>
    </location>
</feature>
<keyword evidence="1" id="KW-0175">Coiled coil</keyword>
<evidence type="ECO:0000259" key="3">
    <source>
        <dbReference type="PROSITE" id="PS51379"/>
    </source>
</evidence>
<keyword evidence="5" id="KW-1185">Reference proteome</keyword>
<evidence type="ECO:0000313" key="5">
    <source>
        <dbReference type="Proteomes" id="UP000244855"/>
    </source>
</evidence>
<accession>A0A2V1DHW9</accession>
<organism evidence="4 5">
    <name type="scientific">Periconia macrospinosa</name>
    <dbReference type="NCBI Taxonomy" id="97972"/>
    <lineage>
        <taxon>Eukaryota</taxon>
        <taxon>Fungi</taxon>
        <taxon>Dikarya</taxon>
        <taxon>Ascomycota</taxon>
        <taxon>Pezizomycotina</taxon>
        <taxon>Dothideomycetes</taxon>
        <taxon>Pleosporomycetidae</taxon>
        <taxon>Pleosporales</taxon>
        <taxon>Massarineae</taxon>
        <taxon>Periconiaceae</taxon>
        <taxon>Periconia</taxon>
    </lineage>
</organism>
<dbReference type="Proteomes" id="UP000244855">
    <property type="component" value="Unassembled WGS sequence"/>
</dbReference>
<feature type="region of interest" description="Disordered" evidence="2">
    <location>
        <begin position="1"/>
        <end position="41"/>
    </location>
</feature>
<evidence type="ECO:0000313" key="4">
    <source>
        <dbReference type="EMBL" id="PVH97203.1"/>
    </source>
</evidence>
<sequence>MHYLSGNKSSFHPHSTRRRTHLPTAHPIKKMSPQQRSGIQHEARPYGFDSWGSPILHPDWEADPNAGIRVRAVPIGYTETVGEYGTGGYQGVPEARGQSACLECGECIDAAPKRSLDPKNEIPRARGVTFYLDTPLPVTPQPLIPPCHRPPTPYHANQSPALEASGSRLRSPISFGDSLHERRLALREREHVLYEREAHIQCAAQELEHQQRTLDREKIKFAAFVRQVNAERARFRREMLEAGRECYRPVAGNVGRGDGKVYTPPSGYASEVIHAGYTGGGDSWLASEETLGLWDD</sequence>
<evidence type="ECO:0000256" key="2">
    <source>
        <dbReference type="SAM" id="MobiDB-lite"/>
    </source>
</evidence>
<dbReference type="AlphaFoldDB" id="A0A2V1DHW9"/>
<dbReference type="PROSITE" id="PS51379">
    <property type="entry name" value="4FE4S_FER_2"/>
    <property type="match status" value="1"/>
</dbReference>
<dbReference type="EMBL" id="KZ805443">
    <property type="protein sequence ID" value="PVH97203.1"/>
    <property type="molecule type" value="Genomic_DNA"/>
</dbReference>